<proteinExistence type="predicted"/>
<keyword evidence="12" id="KW-1185">Reference proteome</keyword>
<dbReference type="PANTHER" id="PTHR30582">
    <property type="entry name" value="L,D-TRANSPEPTIDASE"/>
    <property type="match status" value="1"/>
</dbReference>
<gene>
    <name evidence="11" type="ORF">GCM10010170_043010</name>
</gene>
<evidence type="ECO:0000256" key="6">
    <source>
        <dbReference type="ARBA" id="ARBA00023316"/>
    </source>
</evidence>
<dbReference type="Proteomes" id="UP001501444">
    <property type="component" value="Unassembled WGS sequence"/>
</dbReference>
<keyword evidence="4 7" id="KW-0573">Peptidoglycan synthesis</keyword>
<evidence type="ECO:0000313" key="11">
    <source>
        <dbReference type="EMBL" id="GAA2352322.1"/>
    </source>
</evidence>
<feature type="region of interest" description="Disordered" evidence="8">
    <location>
        <begin position="74"/>
        <end position="109"/>
    </location>
</feature>
<comment type="caution">
    <text evidence="11">The sequence shown here is derived from an EMBL/GenBank/DDBJ whole genome shotgun (WGS) entry which is preliminary data.</text>
</comment>
<dbReference type="Gene3D" id="2.60.40.3710">
    <property type="match status" value="1"/>
</dbReference>
<dbReference type="InterPro" id="IPR050979">
    <property type="entry name" value="LD-transpeptidase"/>
</dbReference>
<keyword evidence="6 7" id="KW-0961">Cell wall biogenesis/degradation</keyword>
<dbReference type="Pfam" id="PF17964">
    <property type="entry name" value="Big_10"/>
    <property type="match status" value="1"/>
</dbReference>
<keyword evidence="9" id="KW-0732">Signal</keyword>
<feature type="chain" id="PRO_5046531378" evidence="9">
    <location>
        <begin position="21"/>
        <end position="406"/>
    </location>
</feature>
<protein>
    <submittedName>
        <fullName evidence="11">Ig-like domain-containing protein</fullName>
    </submittedName>
</protein>
<feature type="active site" description="Proton donor/acceptor" evidence="7">
    <location>
        <position position="336"/>
    </location>
</feature>
<feature type="compositionally biased region" description="Low complexity" evidence="8">
    <location>
        <begin position="78"/>
        <end position="108"/>
    </location>
</feature>
<organism evidence="11 12">
    <name type="scientific">Dactylosporangium salmoneum</name>
    <dbReference type="NCBI Taxonomy" id="53361"/>
    <lineage>
        <taxon>Bacteria</taxon>
        <taxon>Bacillati</taxon>
        <taxon>Actinomycetota</taxon>
        <taxon>Actinomycetes</taxon>
        <taxon>Micromonosporales</taxon>
        <taxon>Micromonosporaceae</taxon>
        <taxon>Dactylosporangium</taxon>
    </lineage>
</organism>
<dbReference type="EMBL" id="BAAARV010000032">
    <property type="protein sequence ID" value="GAA2352322.1"/>
    <property type="molecule type" value="Genomic_DNA"/>
</dbReference>
<dbReference type="Gene3D" id="2.40.440.10">
    <property type="entry name" value="L,D-transpeptidase catalytic domain-like"/>
    <property type="match status" value="1"/>
</dbReference>
<name>A0ABN3GIN4_9ACTN</name>
<evidence type="ECO:0000313" key="12">
    <source>
        <dbReference type="Proteomes" id="UP001501444"/>
    </source>
</evidence>
<evidence type="ECO:0000256" key="1">
    <source>
        <dbReference type="ARBA" id="ARBA00004752"/>
    </source>
</evidence>
<dbReference type="PROSITE" id="PS51257">
    <property type="entry name" value="PROKAR_LIPOPROTEIN"/>
    <property type="match status" value="1"/>
</dbReference>
<reference evidence="11 12" key="1">
    <citation type="journal article" date="2019" name="Int. J. Syst. Evol. Microbiol.">
        <title>The Global Catalogue of Microorganisms (GCM) 10K type strain sequencing project: providing services to taxonomists for standard genome sequencing and annotation.</title>
        <authorList>
            <consortium name="The Broad Institute Genomics Platform"/>
            <consortium name="The Broad Institute Genome Sequencing Center for Infectious Disease"/>
            <person name="Wu L."/>
            <person name="Ma J."/>
        </authorList>
    </citation>
    <scope>NUCLEOTIDE SEQUENCE [LARGE SCALE GENOMIC DNA]</scope>
    <source>
        <strain evidence="11 12">JCM 3272</strain>
    </source>
</reference>
<evidence type="ECO:0000256" key="7">
    <source>
        <dbReference type="PROSITE-ProRule" id="PRU01373"/>
    </source>
</evidence>
<feature type="region of interest" description="Disordered" evidence="8">
    <location>
        <begin position="130"/>
        <end position="155"/>
    </location>
</feature>
<dbReference type="InterPro" id="IPR038063">
    <property type="entry name" value="Transpep_catalytic_dom"/>
</dbReference>
<evidence type="ECO:0000259" key="10">
    <source>
        <dbReference type="PROSITE" id="PS52029"/>
    </source>
</evidence>
<keyword evidence="2" id="KW-0808">Transferase</keyword>
<dbReference type="RefSeq" id="WP_344614232.1">
    <property type="nucleotide sequence ID" value="NZ_BAAARV010000032.1"/>
</dbReference>
<dbReference type="InterPro" id="IPR041280">
    <property type="entry name" value="Big_10"/>
</dbReference>
<feature type="active site" description="Nucleophile" evidence="7">
    <location>
        <position position="354"/>
    </location>
</feature>
<accession>A0ABN3GIN4</accession>
<feature type="compositionally biased region" description="Polar residues" evidence="8">
    <location>
        <begin position="144"/>
        <end position="155"/>
    </location>
</feature>
<evidence type="ECO:0000256" key="2">
    <source>
        <dbReference type="ARBA" id="ARBA00022679"/>
    </source>
</evidence>
<evidence type="ECO:0000256" key="3">
    <source>
        <dbReference type="ARBA" id="ARBA00022960"/>
    </source>
</evidence>
<evidence type="ECO:0000256" key="5">
    <source>
        <dbReference type="ARBA" id="ARBA00023315"/>
    </source>
</evidence>
<evidence type="ECO:0000256" key="9">
    <source>
        <dbReference type="SAM" id="SignalP"/>
    </source>
</evidence>
<feature type="signal peptide" evidence="9">
    <location>
        <begin position="1"/>
        <end position="20"/>
    </location>
</feature>
<dbReference type="SUPFAM" id="SSF141523">
    <property type="entry name" value="L,D-transpeptidase catalytic domain-like"/>
    <property type="match status" value="1"/>
</dbReference>
<dbReference type="PANTHER" id="PTHR30582:SF2">
    <property type="entry name" value="L,D-TRANSPEPTIDASE YCIB-RELATED"/>
    <property type="match status" value="1"/>
</dbReference>
<evidence type="ECO:0000256" key="4">
    <source>
        <dbReference type="ARBA" id="ARBA00022984"/>
    </source>
</evidence>
<feature type="domain" description="L,D-TPase catalytic" evidence="10">
    <location>
        <begin position="253"/>
        <end position="378"/>
    </location>
</feature>
<sequence>MHLRWSTLLTVSALALSACSDSGTSWKSPGSGTSNAPAIHITSPADGASDVSTALDLVYSAPGAATVTLKDASGATVSGAPSTADSSPSPSASSSASSSPGPASSAAADTHRWLPDKQLKWGTEYTATVSAGGGSSSVKFTTMKKPSSLSRVTSQVGDNQVVGVGMPMILSFGVDIPKDKRAEVQRRLFMSSDPPQEGSWNWFSAKEIHYRPKEYWQAGTKLELRAALGGVSLSGNTYAEKDLTVDATVGRRLIMEVDNATKQMTVTQDGTVLKTMPVSLGKPSNPSDSGNFIVMVKNEWEWFDSSTYGVPVDSADGYRTKVQFPQRITWSGQYIHAAPWSVADQGKRNVSHGCVNISLELSQWLYGVTHIGDPVIVKGTEERVKYGDGWTDWELPWDQYVKGSAL</sequence>
<comment type="pathway">
    <text evidence="1 7">Cell wall biogenesis; peptidoglycan biosynthesis.</text>
</comment>
<dbReference type="InterPro" id="IPR005490">
    <property type="entry name" value="LD_TPept_cat_dom"/>
</dbReference>
<keyword evidence="3 7" id="KW-0133">Cell shape</keyword>
<dbReference type="CDD" id="cd13432">
    <property type="entry name" value="LDT_IgD_like_2"/>
    <property type="match status" value="1"/>
</dbReference>
<dbReference type="CDD" id="cd16913">
    <property type="entry name" value="YkuD_like"/>
    <property type="match status" value="1"/>
</dbReference>
<dbReference type="PROSITE" id="PS52029">
    <property type="entry name" value="LD_TPASE"/>
    <property type="match status" value="1"/>
</dbReference>
<evidence type="ECO:0000256" key="8">
    <source>
        <dbReference type="SAM" id="MobiDB-lite"/>
    </source>
</evidence>
<keyword evidence="5" id="KW-0012">Acyltransferase</keyword>
<dbReference type="Pfam" id="PF03734">
    <property type="entry name" value="YkuD"/>
    <property type="match status" value="1"/>
</dbReference>